<dbReference type="Gene3D" id="3.30.1330.60">
    <property type="entry name" value="OmpA-like domain"/>
    <property type="match status" value="1"/>
</dbReference>
<dbReference type="InterPro" id="IPR036737">
    <property type="entry name" value="OmpA-like_sf"/>
</dbReference>
<name>A0ABT9Z4N6_9BACI</name>
<comment type="caution">
    <text evidence="1">The sequence shown here is derived from an EMBL/GenBank/DDBJ whole genome shotgun (WGS) entry which is preliminary data.</text>
</comment>
<dbReference type="PROSITE" id="PS51257">
    <property type="entry name" value="PROKAR_LIPOPROTEIN"/>
    <property type="match status" value="1"/>
</dbReference>
<keyword evidence="2" id="KW-1185">Reference proteome</keyword>
<sequence length="215" mass="24614">MRNRFFKGAFILTGFLLVAACSDKGKEIETKPVELPIIKGNEVEVGNKPLIEANYQHIVIKNVSYKLIHEKDSAIIRILDTEIFDINTPDFYKTAEYYEQIGDDKTASYYRHQKVYEKAAKKFSNIVEALATLPAKTSIEIQAHLHNLDDPSEKMNEITEARAKKLLERFSNEEKLSHISFSAKSFGDTAPVYPNNDVEFRINNSRIDLVVTREK</sequence>
<evidence type="ECO:0000313" key="1">
    <source>
        <dbReference type="EMBL" id="MDQ0226533.1"/>
    </source>
</evidence>
<dbReference type="RefSeq" id="WP_174881718.1">
    <property type="nucleotide sequence ID" value="NZ_CADEPK010000411.1"/>
</dbReference>
<evidence type="ECO:0000313" key="2">
    <source>
        <dbReference type="Proteomes" id="UP001232245"/>
    </source>
</evidence>
<accession>A0ABT9Z4N6</accession>
<reference evidence="1 2" key="1">
    <citation type="submission" date="2023-07" db="EMBL/GenBank/DDBJ databases">
        <title>Genomic Encyclopedia of Type Strains, Phase IV (KMG-IV): sequencing the most valuable type-strain genomes for metagenomic binning, comparative biology and taxonomic classification.</title>
        <authorList>
            <person name="Goeker M."/>
        </authorList>
    </citation>
    <scope>NUCLEOTIDE SEQUENCE [LARGE SCALE GENOMIC DNA]</scope>
    <source>
        <strain evidence="1 2">DSM 17723</strain>
    </source>
</reference>
<protein>
    <recommendedName>
        <fullName evidence="3">OmpA-like domain-containing protein</fullName>
    </recommendedName>
</protein>
<dbReference type="Proteomes" id="UP001232245">
    <property type="component" value="Unassembled WGS sequence"/>
</dbReference>
<proteinExistence type="predicted"/>
<organism evidence="1 2">
    <name type="scientific">Metabacillus niabensis</name>
    <dbReference type="NCBI Taxonomy" id="324854"/>
    <lineage>
        <taxon>Bacteria</taxon>
        <taxon>Bacillati</taxon>
        <taxon>Bacillota</taxon>
        <taxon>Bacilli</taxon>
        <taxon>Bacillales</taxon>
        <taxon>Bacillaceae</taxon>
        <taxon>Metabacillus</taxon>
    </lineage>
</organism>
<gene>
    <name evidence="1" type="ORF">J2S02_002878</name>
</gene>
<dbReference type="EMBL" id="JAUSTZ010000005">
    <property type="protein sequence ID" value="MDQ0226533.1"/>
    <property type="molecule type" value="Genomic_DNA"/>
</dbReference>
<dbReference type="SUPFAM" id="SSF103088">
    <property type="entry name" value="OmpA-like"/>
    <property type="match status" value="1"/>
</dbReference>
<evidence type="ECO:0008006" key="3">
    <source>
        <dbReference type="Google" id="ProtNLM"/>
    </source>
</evidence>